<dbReference type="SUPFAM" id="SSF52540">
    <property type="entry name" value="P-loop containing nucleoside triphosphate hydrolases"/>
    <property type="match status" value="2"/>
</dbReference>
<sequence>MLERLSSQDLLPWILGSLDARHVWRVARGCAELRRTATRPQSLLTLAESCKVMESKDPSVRAMLPKEKQEWTLERLHLCQEPPCLAAISFAFASDAITINAHHELERIAGILVKHPGLRLSIVGTARPDAPPELGLALSQARAVRVRSHLLGLLSELSELSSCQWQEEEAMDCGVRAGGYDEGEEIEDALAFYSCQRWVGDRIRAIGRWERHRMRAHLLCYSTGQCATIDVAGFDWGAFIEKRPRYLDTLHFAMPAAVVGSRADQIRKVFLEAPEDLSAEDVQSMEESREAQEISVEMPEQVLDAFPPISSFEDLQGILPDYAYEGLNAMGIEVPMPIQASWPLMALAGLDVVGIAKTGSGKTLAYVLPALAHLEAQAPKPKGQGTPLALVLAPTRELAVQIADMAKAVTQFSGSGSNHPGGLSSAVLYGGGQGSKAWQVADVRNAGHLVAATPGRLLDVMDSSEVTLERVTLLVLDEADRMLECGFEEQVGRIGKTVRSDRQTLFFSATWPTQVQHMAQLMCSSDLPPVRILAGQRTDGEGPTSREDILQEVVVFEQPTWEERDNAKQELLYAHLREVLSDESHKTLVFVSRKNLADTLANRLKSEGFRANVMHGGKSQDSRLNTLEGFRNGEIQLLVTTDVMGRGLDIPGISHVPWRRKDGDFTRKQPTLPLKVGKSGLMGWFPMPRMSKIICGEKHFGRSVDCPNFPNVICRQVGSGVIGIMNTIDIMVERQRYV</sequence>
<evidence type="ECO:0000256" key="1">
    <source>
        <dbReference type="ARBA" id="ARBA00004604"/>
    </source>
</evidence>
<evidence type="ECO:0000256" key="8">
    <source>
        <dbReference type="ARBA" id="ARBA00022806"/>
    </source>
</evidence>
<keyword evidence="17" id="KW-1185">Reference proteome</keyword>
<dbReference type="GO" id="GO:0005524">
    <property type="term" value="F:ATP binding"/>
    <property type="evidence" value="ECO:0007669"/>
    <property type="project" value="UniProtKB-KW"/>
</dbReference>
<dbReference type="EMBL" id="CAMXCT030002339">
    <property type="protein sequence ID" value="CAL4784812.1"/>
    <property type="molecule type" value="Genomic_DNA"/>
</dbReference>
<dbReference type="InterPro" id="IPR000629">
    <property type="entry name" value="RNA-helicase_DEAD-box_CS"/>
</dbReference>
<dbReference type="InterPro" id="IPR014001">
    <property type="entry name" value="Helicase_ATP-bd"/>
</dbReference>
<reference evidence="15" key="1">
    <citation type="submission" date="2022-10" db="EMBL/GenBank/DDBJ databases">
        <authorList>
            <person name="Chen Y."/>
            <person name="Dougan E. K."/>
            <person name="Chan C."/>
            <person name="Rhodes N."/>
            <person name="Thang M."/>
        </authorList>
    </citation>
    <scope>NUCLEOTIDE SEQUENCE</scope>
</reference>
<organism evidence="15">
    <name type="scientific">Cladocopium goreaui</name>
    <dbReference type="NCBI Taxonomy" id="2562237"/>
    <lineage>
        <taxon>Eukaryota</taxon>
        <taxon>Sar</taxon>
        <taxon>Alveolata</taxon>
        <taxon>Dinophyceae</taxon>
        <taxon>Suessiales</taxon>
        <taxon>Symbiodiniaceae</taxon>
        <taxon>Cladocopium</taxon>
    </lineage>
</organism>
<dbReference type="CDD" id="cd00268">
    <property type="entry name" value="DEADc"/>
    <property type="match status" value="1"/>
</dbReference>
<evidence type="ECO:0000259" key="14">
    <source>
        <dbReference type="PROSITE" id="PS51194"/>
    </source>
</evidence>
<reference evidence="16" key="2">
    <citation type="submission" date="2024-04" db="EMBL/GenBank/DDBJ databases">
        <authorList>
            <person name="Chen Y."/>
            <person name="Shah S."/>
            <person name="Dougan E. K."/>
            <person name="Thang M."/>
            <person name="Chan C."/>
        </authorList>
    </citation>
    <scope>NUCLEOTIDE SEQUENCE [LARGE SCALE GENOMIC DNA]</scope>
</reference>
<dbReference type="PROSITE" id="PS00039">
    <property type="entry name" value="DEAD_ATP_HELICASE"/>
    <property type="match status" value="1"/>
</dbReference>
<dbReference type="Pfam" id="PF00270">
    <property type="entry name" value="DEAD"/>
    <property type="match status" value="1"/>
</dbReference>
<evidence type="ECO:0000313" key="17">
    <source>
        <dbReference type="Proteomes" id="UP001152797"/>
    </source>
</evidence>
<dbReference type="InterPro" id="IPR027417">
    <property type="entry name" value="P-loop_NTPase"/>
</dbReference>
<evidence type="ECO:0000256" key="11">
    <source>
        <dbReference type="ARBA" id="ARBA00037449"/>
    </source>
</evidence>
<dbReference type="Pfam" id="PF00271">
    <property type="entry name" value="Helicase_C"/>
    <property type="match status" value="1"/>
</dbReference>
<gene>
    <name evidence="15" type="ORF">C1SCF055_LOCUS23876</name>
</gene>
<dbReference type="OrthoDB" id="413301at2759"/>
<dbReference type="CDD" id="cd18787">
    <property type="entry name" value="SF2_C_DEAD"/>
    <property type="match status" value="1"/>
</dbReference>
<comment type="caution">
    <text evidence="15">The sequence shown here is derived from an EMBL/GenBank/DDBJ whole genome shotgun (WGS) entry which is preliminary data.</text>
</comment>
<feature type="domain" description="Helicase ATP-binding" evidence="13">
    <location>
        <begin position="343"/>
        <end position="529"/>
    </location>
</feature>
<dbReference type="InterPro" id="IPR044742">
    <property type="entry name" value="DEAD/DEAH_RhlB"/>
</dbReference>
<dbReference type="SMART" id="SM00490">
    <property type="entry name" value="HELICc"/>
    <property type="match status" value="1"/>
</dbReference>
<dbReference type="Proteomes" id="UP001152797">
    <property type="component" value="Unassembled WGS sequence"/>
</dbReference>
<keyword evidence="5" id="KW-0698">rRNA processing</keyword>
<dbReference type="InterPro" id="IPR011545">
    <property type="entry name" value="DEAD/DEAH_box_helicase_dom"/>
</dbReference>
<keyword evidence="6 12" id="KW-0547">Nucleotide-binding</keyword>
<keyword evidence="7 12" id="KW-0378">Hydrolase</keyword>
<feature type="domain" description="Helicase C-terminal" evidence="14">
    <location>
        <begin position="571"/>
        <end position="736"/>
    </location>
</feature>
<evidence type="ECO:0000256" key="3">
    <source>
        <dbReference type="ARBA" id="ARBA00012552"/>
    </source>
</evidence>
<comment type="subcellular location">
    <subcellularLocation>
        <location evidence="1">Nucleus</location>
        <location evidence="1">Nucleolus</location>
    </subcellularLocation>
</comment>
<evidence type="ECO:0000256" key="7">
    <source>
        <dbReference type="ARBA" id="ARBA00022801"/>
    </source>
</evidence>
<evidence type="ECO:0000256" key="10">
    <source>
        <dbReference type="ARBA" id="ARBA00023242"/>
    </source>
</evidence>
<dbReference type="GO" id="GO:0003724">
    <property type="term" value="F:RNA helicase activity"/>
    <property type="evidence" value="ECO:0007669"/>
    <property type="project" value="UniProtKB-EC"/>
</dbReference>
<evidence type="ECO:0000256" key="4">
    <source>
        <dbReference type="ARBA" id="ARBA00022517"/>
    </source>
</evidence>
<dbReference type="SMART" id="SM00487">
    <property type="entry name" value="DEXDc"/>
    <property type="match status" value="1"/>
</dbReference>
<dbReference type="InterPro" id="IPR001650">
    <property type="entry name" value="Helicase_C-like"/>
</dbReference>
<dbReference type="InterPro" id="IPR036737">
    <property type="entry name" value="OmpA-like_sf"/>
</dbReference>
<dbReference type="PANTHER" id="PTHR47958">
    <property type="entry name" value="ATP-DEPENDENT RNA HELICASE DBP3"/>
    <property type="match status" value="1"/>
</dbReference>
<accession>A0A9P1CTN5</accession>
<dbReference type="AlphaFoldDB" id="A0A9P1CTN5"/>
<keyword evidence="8 12" id="KW-0347">Helicase</keyword>
<evidence type="ECO:0000313" key="16">
    <source>
        <dbReference type="EMBL" id="CAL1150875.1"/>
    </source>
</evidence>
<protein>
    <recommendedName>
        <fullName evidence="3">RNA helicase</fullName>
        <ecNumber evidence="3">3.6.4.13</ecNumber>
    </recommendedName>
</protein>
<dbReference type="EC" id="3.6.4.13" evidence="3"/>
<dbReference type="PROSITE" id="PS51194">
    <property type="entry name" value="HELICASE_CTER"/>
    <property type="match status" value="1"/>
</dbReference>
<proteinExistence type="inferred from homology"/>
<dbReference type="EMBL" id="CAMXCT020002339">
    <property type="protein sequence ID" value="CAL1150875.1"/>
    <property type="molecule type" value="Genomic_DNA"/>
</dbReference>
<evidence type="ECO:0000256" key="6">
    <source>
        <dbReference type="ARBA" id="ARBA00022741"/>
    </source>
</evidence>
<dbReference type="GO" id="GO:0016787">
    <property type="term" value="F:hydrolase activity"/>
    <property type="evidence" value="ECO:0007669"/>
    <property type="project" value="UniProtKB-KW"/>
</dbReference>
<dbReference type="EMBL" id="CAMXCT010002339">
    <property type="protein sequence ID" value="CAI3997500.1"/>
    <property type="molecule type" value="Genomic_DNA"/>
</dbReference>
<evidence type="ECO:0000256" key="2">
    <source>
        <dbReference type="ARBA" id="ARBA00009334"/>
    </source>
</evidence>
<keyword evidence="4" id="KW-0690">Ribosome biogenesis</keyword>
<dbReference type="GO" id="GO:0003676">
    <property type="term" value="F:nucleic acid binding"/>
    <property type="evidence" value="ECO:0007669"/>
    <property type="project" value="InterPro"/>
</dbReference>
<dbReference type="Gene3D" id="3.40.50.300">
    <property type="entry name" value="P-loop containing nucleotide triphosphate hydrolases"/>
    <property type="match status" value="2"/>
</dbReference>
<dbReference type="SUPFAM" id="SSF103088">
    <property type="entry name" value="OmpA-like"/>
    <property type="match status" value="1"/>
</dbReference>
<comment type="similarity">
    <text evidence="2">Belongs to the DEAD box helicase family. DDX5/DBP2 subfamily.</text>
</comment>
<evidence type="ECO:0000256" key="5">
    <source>
        <dbReference type="ARBA" id="ARBA00022552"/>
    </source>
</evidence>
<name>A0A9P1CTN5_9DINO</name>
<keyword evidence="10" id="KW-0539">Nucleus</keyword>
<dbReference type="PROSITE" id="PS51192">
    <property type="entry name" value="HELICASE_ATP_BIND_1"/>
    <property type="match status" value="1"/>
</dbReference>
<evidence type="ECO:0000256" key="12">
    <source>
        <dbReference type="RuleBase" id="RU000492"/>
    </source>
</evidence>
<evidence type="ECO:0000256" key="9">
    <source>
        <dbReference type="ARBA" id="ARBA00022840"/>
    </source>
</evidence>
<keyword evidence="9 12" id="KW-0067">ATP-binding</keyword>
<evidence type="ECO:0000313" key="15">
    <source>
        <dbReference type="EMBL" id="CAI3997500.1"/>
    </source>
</evidence>
<dbReference type="Gene3D" id="3.30.1330.60">
    <property type="entry name" value="OmpA-like domain"/>
    <property type="match status" value="1"/>
</dbReference>
<evidence type="ECO:0000259" key="13">
    <source>
        <dbReference type="PROSITE" id="PS51192"/>
    </source>
</evidence>
<comment type="function">
    <text evidence="11">ATP-dependent RNA helicase required for 60S ribosomal subunit synthesis. Involved in efficient pre-rRNA processing, predominantly at site A3, which is necessary for the normal formation of 25S and 5.8S rRNAs.</text>
</comment>